<accession>A0A7J7Z162</accession>
<dbReference type="Proteomes" id="UP000527355">
    <property type="component" value="Unassembled WGS sequence"/>
</dbReference>
<reference evidence="2 3" key="1">
    <citation type="journal article" date="2020" name="Nature">
        <title>Six reference-quality genomes reveal evolution of bat adaptations.</title>
        <authorList>
            <person name="Jebb D."/>
            <person name="Huang Z."/>
            <person name="Pippel M."/>
            <person name="Hughes G.M."/>
            <person name="Lavrichenko K."/>
            <person name="Devanna P."/>
            <person name="Winkler S."/>
            <person name="Jermiin L.S."/>
            <person name="Skirmuntt E.C."/>
            <person name="Katzourakis A."/>
            <person name="Burkitt-Gray L."/>
            <person name="Ray D.A."/>
            <person name="Sullivan K.A.M."/>
            <person name="Roscito J.G."/>
            <person name="Kirilenko B.M."/>
            <person name="Davalos L.M."/>
            <person name="Corthals A.P."/>
            <person name="Power M.L."/>
            <person name="Jones G."/>
            <person name="Ransome R.D."/>
            <person name="Dechmann D.K.N."/>
            <person name="Locatelli A.G."/>
            <person name="Puechmaille S.J."/>
            <person name="Fedrigo O."/>
            <person name="Jarvis E.D."/>
            <person name="Hiller M."/>
            <person name="Vernes S.C."/>
            <person name="Myers E.W."/>
            <person name="Teeling E.C."/>
        </authorList>
    </citation>
    <scope>NUCLEOTIDE SEQUENCE [LARGE SCALE GENOMIC DNA]</scope>
    <source>
        <strain evidence="2">MMyoMyo1</strain>
        <tissue evidence="2">Flight muscle</tissue>
    </source>
</reference>
<evidence type="ECO:0000256" key="1">
    <source>
        <dbReference type="SAM" id="MobiDB-lite"/>
    </source>
</evidence>
<name>A0A7J7Z162_MYOMY</name>
<proteinExistence type="predicted"/>
<comment type="caution">
    <text evidence="2">The sequence shown here is derived from an EMBL/GenBank/DDBJ whole genome shotgun (WGS) entry which is preliminary data.</text>
</comment>
<evidence type="ECO:0000313" key="2">
    <source>
        <dbReference type="EMBL" id="KAF6367430.1"/>
    </source>
</evidence>
<dbReference type="AlphaFoldDB" id="A0A7J7Z162"/>
<gene>
    <name evidence="2" type="ORF">mMyoMyo1_000135</name>
</gene>
<dbReference type="EMBL" id="JABWUV010000003">
    <property type="protein sequence ID" value="KAF6367430.1"/>
    <property type="molecule type" value="Genomic_DNA"/>
</dbReference>
<keyword evidence="3" id="KW-1185">Reference proteome</keyword>
<protein>
    <submittedName>
        <fullName evidence="2">Uncharacterized protein</fullName>
    </submittedName>
</protein>
<sequence>MDFSLGLRLGPRNKKATHQQPPAPSGHVPPAASPCLSCPPSACACPCPACPHPTCNCTSYPSYAATCPSCPSLPGPPCTCPCPACPPSTCHHSSGVPCSDPHLTYCHPSPCPIYPSAKGRSACPSSCLAYSNNCGCGRAPAWGPPGSIGYCSCCFRGQRTSRWHCLIV</sequence>
<feature type="region of interest" description="Disordered" evidence="1">
    <location>
        <begin position="1"/>
        <end position="25"/>
    </location>
</feature>
<evidence type="ECO:0000313" key="3">
    <source>
        <dbReference type="Proteomes" id="UP000527355"/>
    </source>
</evidence>
<organism evidence="2 3">
    <name type="scientific">Myotis myotis</name>
    <name type="common">Greater mouse-eared bat</name>
    <name type="synonym">Vespertilio myotis</name>
    <dbReference type="NCBI Taxonomy" id="51298"/>
    <lineage>
        <taxon>Eukaryota</taxon>
        <taxon>Metazoa</taxon>
        <taxon>Chordata</taxon>
        <taxon>Craniata</taxon>
        <taxon>Vertebrata</taxon>
        <taxon>Euteleostomi</taxon>
        <taxon>Mammalia</taxon>
        <taxon>Eutheria</taxon>
        <taxon>Laurasiatheria</taxon>
        <taxon>Chiroptera</taxon>
        <taxon>Yangochiroptera</taxon>
        <taxon>Vespertilionidae</taxon>
        <taxon>Myotis</taxon>
    </lineage>
</organism>